<sequence>MRSGQGHHAVFKEEVASDGHYSYIYQLQTPPSILGSGHKANEVPQHEEVGSDHCKREKKHFSTLDHNEPLVDHKMKGGNEYHNNHKPKVSKVNSINTAAGDYIKQMHKRLEMEKVMFMEE</sequence>
<reference evidence="3" key="1">
    <citation type="journal article" date="2013" name="Science">
        <title>The Amborella genome and the evolution of flowering plants.</title>
        <authorList>
            <consortium name="Amborella Genome Project"/>
        </authorList>
    </citation>
    <scope>NUCLEOTIDE SEQUENCE [LARGE SCALE GENOMIC DNA]</scope>
</reference>
<evidence type="ECO:0000313" key="3">
    <source>
        <dbReference type="Proteomes" id="UP000017836"/>
    </source>
</evidence>
<dbReference type="HOGENOM" id="CLU_2052786_0_0_1"/>
<proteinExistence type="predicted"/>
<dbReference type="EMBL" id="KI392567">
    <property type="protein sequence ID" value="ERN13827.1"/>
    <property type="molecule type" value="Genomic_DNA"/>
</dbReference>
<feature type="region of interest" description="Disordered" evidence="1">
    <location>
        <begin position="69"/>
        <end position="93"/>
    </location>
</feature>
<name>W1PUY2_AMBTC</name>
<dbReference type="AlphaFoldDB" id="W1PUY2"/>
<accession>W1PUY2</accession>
<dbReference type="Gramene" id="ERN13827">
    <property type="protein sequence ID" value="ERN13827"/>
    <property type="gene ID" value="AMTR_s00049p00220580"/>
</dbReference>
<protein>
    <submittedName>
        <fullName evidence="2">Uncharacterized protein</fullName>
    </submittedName>
</protein>
<feature type="compositionally biased region" description="Basic and acidic residues" evidence="1">
    <location>
        <begin position="69"/>
        <end position="83"/>
    </location>
</feature>
<gene>
    <name evidence="2" type="ORF">AMTR_s00049p00220580</name>
</gene>
<evidence type="ECO:0000256" key="1">
    <source>
        <dbReference type="SAM" id="MobiDB-lite"/>
    </source>
</evidence>
<evidence type="ECO:0000313" key="2">
    <source>
        <dbReference type="EMBL" id="ERN13827.1"/>
    </source>
</evidence>
<dbReference type="Proteomes" id="UP000017836">
    <property type="component" value="Unassembled WGS sequence"/>
</dbReference>
<keyword evidence="3" id="KW-1185">Reference proteome</keyword>
<organism evidence="2 3">
    <name type="scientific">Amborella trichopoda</name>
    <dbReference type="NCBI Taxonomy" id="13333"/>
    <lineage>
        <taxon>Eukaryota</taxon>
        <taxon>Viridiplantae</taxon>
        <taxon>Streptophyta</taxon>
        <taxon>Embryophyta</taxon>
        <taxon>Tracheophyta</taxon>
        <taxon>Spermatophyta</taxon>
        <taxon>Magnoliopsida</taxon>
        <taxon>Amborellales</taxon>
        <taxon>Amborellaceae</taxon>
        <taxon>Amborella</taxon>
    </lineage>
</organism>